<protein>
    <recommendedName>
        <fullName evidence="2">ABC-type transport auxiliary lipoprotein component domain-containing protein</fullName>
    </recommendedName>
</protein>
<dbReference type="InterPro" id="IPR005586">
    <property type="entry name" value="ABC_trans_aux"/>
</dbReference>
<dbReference type="eggNOG" id="COG3009">
    <property type="taxonomic scope" value="Bacteria"/>
</dbReference>
<organism evidence="3 4">
    <name type="scientific">Roseivivax isoporae LMG 25204</name>
    <dbReference type="NCBI Taxonomy" id="1449351"/>
    <lineage>
        <taxon>Bacteria</taxon>
        <taxon>Pseudomonadati</taxon>
        <taxon>Pseudomonadota</taxon>
        <taxon>Alphaproteobacteria</taxon>
        <taxon>Rhodobacterales</taxon>
        <taxon>Roseobacteraceae</taxon>
        <taxon>Roseivivax</taxon>
    </lineage>
</organism>
<dbReference type="PROSITE" id="PS51257">
    <property type="entry name" value="PROKAR_LIPOPROTEIN"/>
    <property type="match status" value="1"/>
</dbReference>
<name>X7F929_9RHOB</name>
<gene>
    <name evidence="3" type="ORF">RISW2_05590</name>
</gene>
<dbReference type="OrthoDB" id="7858211at2"/>
<feature type="domain" description="ABC-type transport auxiliary lipoprotein component" evidence="2">
    <location>
        <begin position="27"/>
        <end position="180"/>
    </location>
</feature>
<dbReference type="EMBL" id="JAME01000017">
    <property type="protein sequence ID" value="ETX28564.1"/>
    <property type="molecule type" value="Genomic_DNA"/>
</dbReference>
<feature type="signal peptide" evidence="1">
    <location>
        <begin position="1"/>
        <end position="19"/>
    </location>
</feature>
<proteinExistence type="predicted"/>
<reference evidence="3 4" key="1">
    <citation type="submission" date="2014-01" db="EMBL/GenBank/DDBJ databases">
        <title>Roseivivax isoporae LMG 25204 Genome Sequencing.</title>
        <authorList>
            <person name="Lai Q."/>
            <person name="Li G."/>
            <person name="Shao Z."/>
        </authorList>
    </citation>
    <scope>NUCLEOTIDE SEQUENCE [LARGE SCALE GENOMIC DNA]</scope>
    <source>
        <strain evidence="3 4">LMG 25204</strain>
    </source>
</reference>
<dbReference type="Gene3D" id="3.40.50.10610">
    <property type="entry name" value="ABC-type transport auxiliary lipoprotein component"/>
    <property type="match status" value="1"/>
</dbReference>
<evidence type="ECO:0000313" key="4">
    <source>
        <dbReference type="Proteomes" id="UP000023430"/>
    </source>
</evidence>
<dbReference type="STRING" id="1449351.RISW2_05590"/>
<dbReference type="Pfam" id="PF03886">
    <property type="entry name" value="ABC_trans_aux"/>
    <property type="match status" value="1"/>
</dbReference>
<accession>X7F929</accession>
<dbReference type="AlphaFoldDB" id="X7F929"/>
<keyword evidence="4" id="KW-1185">Reference proteome</keyword>
<feature type="chain" id="PRO_5004978260" description="ABC-type transport auxiliary lipoprotein component domain-containing protein" evidence="1">
    <location>
        <begin position="20"/>
        <end position="184"/>
    </location>
</feature>
<comment type="caution">
    <text evidence="3">The sequence shown here is derived from an EMBL/GenBank/DDBJ whole genome shotgun (WGS) entry which is preliminary data.</text>
</comment>
<evidence type="ECO:0000313" key="3">
    <source>
        <dbReference type="EMBL" id="ETX28564.1"/>
    </source>
</evidence>
<dbReference type="SUPFAM" id="SSF159594">
    <property type="entry name" value="XCC0632-like"/>
    <property type="match status" value="1"/>
</dbReference>
<evidence type="ECO:0000256" key="1">
    <source>
        <dbReference type="SAM" id="SignalP"/>
    </source>
</evidence>
<sequence>MTFRTGLAALALTFVAACGGDVYTPVPPSAPDLRLPSRYATIEVVEVQLPTYAASEDIFVEREDGTLEALGPLWADDPARAITLQLSRDVSRITGAQAAPEPWPFRDFAAAKLDVRLDDMRATAAGDFLLSGQFFVAPDSGGGNRAGTFAITVPMADGAGAVEIARARSAAVTQLAEDVARRGL</sequence>
<dbReference type="RefSeq" id="WP_043771331.1">
    <property type="nucleotide sequence ID" value="NZ_JAME01000017.1"/>
</dbReference>
<evidence type="ECO:0000259" key="2">
    <source>
        <dbReference type="Pfam" id="PF03886"/>
    </source>
</evidence>
<keyword evidence="1" id="KW-0732">Signal</keyword>
<dbReference type="Proteomes" id="UP000023430">
    <property type="component" value="Unassembled WGS sequence"/>
</dbReference>